<dbReference type="InterPro" id="IPR003593">
    <property type="entry name" value="AAA+_ATPase"/>
</dbReference>
<dbReference type="NCBIfam" id="NF000355">
    <property type="entry name" value="ribo_prot_ABC_F"/>
    <property type="match status" value="1"/>
</dbReference>
<dbReference type="SMART" id="SM00382">
    <property type="entry name" value="AAA"/>
    <property type="match status" value="2"/>
</dbReference>
<dbReference type="Pfam" id="PF12848">
    <property type="entry name" value="ABC_tran_Xtn"/>
    <property type="match status" value="1"/>
</dbReference>
<dbReference type="Pfam" id="PF00005">
    <property type="entry name" value="ABC_tran"/>
    <property type="match status" value="2"/>
</dbReference>
<dbReference type="RefSeq" id="WP_213534359.1">
    <property type="nucleotide sequence ID" value="NZ_BOVQ01000003.1"/>
</dbReference>
<protein>
    <submittedName>
        <fullName evidence="4">Ribosomal protection-like ABC-F family protein</fullName>
    </submittedName>
</protein>
<feature type="domain" description="ABC transporter" evidence="3">
    <location>
        <begin position="3"/>
        <end position="253"/>
    </location>
</feature>
<dbReference type="Proteomes" id="UP001595987">
    <property type="component" value="Unassembled WGS sequence"/>
</dbReference>
<evidence type="ECO:0000313" key="4">
    <source>
        <dbReference type="EMBL" id="MFC4651474.1"/>
    </source>
</evidence>
<dbReference type="InterPro" id="IPR027417">
    <property type="entry name" value="P-loop_NTPase"/>
</dbReference>
<dbReference type="InterPro" id="IPR032781">
    <property type="entry name" value="ABC_tran_Xtn"/>
</dbReference>
<feature type="domain" description="ABC transporter" evidence="3">
    <location>
        <begin position="327"/>
        <end position="524"/>
    </location>
</feature>
<reference evidence="5" key="1">
    <citation type="journal article" date="2019" name="Int. J. Syst. Evol. Microbiol.">
        <title>The Global Catalogue of Microorganisms (GCM) 10K type strain sequencing project: providing services to taxonomists for standard genome sequencing and annotation.</title>
        <authorList>
            <consortium name="The Broad Institute Genomics Platform"/>
            <consortium name="The Broad Institute Genome Sequencing Center for Infectious Disease"/>
            <person name="Wu L."/>
            <person name="Ma J."/>
        </authorList>
    </citation>
    <scope>NUCLEOTIDE SEQUENCE [LARGE SCALE GENOMIC DNA]</scope>
    <source>
        <strain evidence="5">CCUG 63287</strain>
    </source>
</reference>
<evidence type="ECO:0000259" key="3">
    <source>
        <dbReference type="PROSITE" id="PS50893"/>
    </source>
</evidence>
<dbReference type="Gene3D" id="3.40.50.300">
    <property type="entry name" value="P-loop containing nucleotide triphosphate hydrolases"/>
    <property type="match status" value="2"/>
</dbReference>
<comment type="caution">
    <text evidence="4">The sequence shown here is derived from an EMBL/GenBank/DDBJ whole genome shotgun (WGS) entry which is preliminary data.</text>
</comment>
<dbReference type="InterPro" id="IPR017871">
    <property type="entry name" value="ABC_transporter-like_CS"/>
</dbReference>
<evidence type="ECO:0000256" key="2">
    <source>
        <dbReference type="ARBA" id="ARBA00022840"/>
    </source>
</evidence>
<dbReference type="PROSITE" id="PS50893">
    <property type="entry name" value="ABC_TRANSPORTER_2"/>
    <property type="match status" value="2"/>
</dbReference>
<keyword evidence="1" id="KW-0547">Nucleotide-binding</keyword>
<keyword evidence="2" id="KW-0067">ATP-binding</keyword>
<evidence type="ECO:0000313" key="5">
    <source>
        <dbReference type="Proteomes" id="UP001595987"/>
    </source>
</evidence>
<dbReference type="CDD" id="cd03221">
    <property type="entry name" value="ABCF_EF-3"/>
    <property type="match status" value="2"/>
</dbReference>
<keyword evidence="5" id="KW-1185">Reference proteome</keyword>
<dbReference type="PANTHER" id="PTHR42855:SF2">
    <property type="entry name" value="DRUG RESISTANCE ABC TRANSPORTER,ATP-BINDING PROTEIN"/>
    <property type="match status" value="1"/>
</dbReference>
<dbReference type="InterPro" id="IPR003439">
    <property type="entry name" value="ABC_transporter-like_ATP-bd"/>
</dbReference>
<organism evidence="4 5">
    <name type="scientific">Lactococcus nasutitermitis</name>
    <dbReference type="NCBI Taxonomy" id="1652957"/>
    <lineage>
        <taxon>Bacteria</taxon>
        <taxon>Bacillati</taxon>
        <taxon>Bacillota</taxon>
        <taxon>Bacilli</taxon>
        <taxon>Lactobacillales</taxon>
        <taxon>Streptococcaceae</taxon>
        <taxon>Lactococcus</taxon>
    </lineage>
</organism>
<dbReference type="PANTHER" id="PTHR42855">
    <property type="entry name" value="ABC TRANSPORTER ATP-BINDING SUBUNIT"/>
    <property type="match status" value="1"/>
</dbReference>
<name>A0ABV9JBK6_9LACT</name>
<evidence type="ECO:0000256" key="1">
    <source>
        <dbReference type="ARBA" id="ARBA00022741"/>
    </source>
</evidence>
<gene>
    <name evidence="4" type="primary">abc-f</name>
    <name evidence="4" type="ORF">ACFO26_00940</name>
</gene>
<proteinExistence type="predicted"/>
<dbReference type="InterPro" id="IPR051309">
    <property type="entry name" value="ABCF_ATPase"/>
</dbReference>
<dbReference type="SUPFAM" id="SSF52540">
    <property type="entry name" value="P-loop containing nucleoside triphosphate hydrolases"/>
    <property type="match status" value="2"/>
</dbReference>
<dbReference type="EMBL" id="JBHSGD010000001">
    <property type="protein sequence ID" value="MFC4651474.1"/>
    <property type="molecule type" value="Genomic_DNA"/>
</dbReference>
<sequence length="525" mass="59838">MLIQINQLSEIIGGVPLFDTLNFSIQEKDKIGLVGSNGTGKSSLLRLLLGEEKVQTGTISKKKALKIGVIQQNPTFSEKSVRADLLASFGAIARLKEQLESIELQMTTDYTEQLLARYGALQEEFAALDGFSLEDRIITTLKGLGLAEKVDQSLATLSGGERIRVELARILVSDVELMLLDEPTNHLDLAGVRWLEKYLKNTSKAFIVVSHDREFLDNTVQKIIEISDQQLQTYPGNYTIYKKLKKDREAQLQKDYELQQQEIFRLRKLAKQYRQWGNESGNEKFYRKAKEIEHRLERITQLKVPTRVKKRLRKDIQSTAKTPKEVVCVSNLGKILGDKLLFTETNFTIYRGERLAVLGKNGSGKTSFLRLLLGELTPDEGEVKRAENLAVGYLPQQLYFPDEMSRLVDFAKKLTGNEQIAREELARFGFYASDVSKRLRDLSGGEKVRLALLQLFQEKIDLLILDEPTNHLDIEAREEIEAILAAYQGTLLAVSHDRYFLRKNFQKSLRLEDERVEKIDALLLD</sequence>
<dbReference type="PROSITE" id="PS00211">
    <property type="entry name" value="ABC_TRANSPORTER_1"/>
    <property type="match status" value="1"/>
</dbReference>
<accession>A0ABV9JBK6</accession>